<reference evidence="2" key="2">
    <citation type="submission" date="2009-09" db="EMBL/GenBank/DDBJ databases">
        <title>Complete sequence of chromosome of Candidatus Accumulibacter phosphatis clade IIA str. UW-1.</title>
        <authorList>
            <consortium name="US DOE Joint Genome Institute"/>
            <person name="Martin H.G."/>
            <person name="Ivanova N."/>
            <person name="Kunin V."/>
            <person name="Warnecke F."/>
            <person name="Barry K."/>
            <person name="He S."/>
            <person name="Salamov A."/>
            <person name="Szeto E."/>
            <person name="Dalin E."/>
            <person name="Pangilinan J.L."/>
            <person name="Lapidus A."/>
            <person name="Lowry S."/>
            <person name="Kyrpides N.C."/>
            <person name="McMahon K.D."/>
            <person name="Hugenholtz P."/>
        </authorList>
    </citation>
    <scope>NUCLEOTIDE SEQUENCE [LARGE SCALE GENOMIC DNA]</scope>
    <source>
        <strain evidence="2">UW-1</strain>
    </source>
</reference>
<evidence type="ECO:0000259" key="1">
    <source>
        <dbReference type="Pfam" id="PF08241"/>
    </source>
</evidence>
<reference evidence="2" key="1">
    <citation type="submission" date="2009-08" db="EMBL/GenBank/DDBJ databases">
        <authorList>
            <consortium name="US DOE Joint Genome Institute"/>
            <person name="Lucas S."/>
            <person name="Copeland A."/>
            <person name="Lapidus A."/>
            <person name="Glavina del Rio T."/>
            <person name="Dalin E."/>
            <person name="Tice H."/>
            <person name="Bruce D."/>
            <person name="Barry K."/>
            <person name="Pitluck S."/>
            <person name="Lowry S."/>
            <person name="Larimer F."/>
            <person name="Land M."/>
            <person name="Hauser L."/>
            <person name="Kyrpides N."/>
            <person name="Ivanova N."/>
            <person name="McMahon K.D."/>
            <person name="Hugenholtz P."/>
        </authorList>
    </citation>
    <scope>NUCLEOTIDE SEQUENCE</scope>
    <source>
        <strain evidence="2">UW-1</strain>
    </source>
</reference>
<protein>
    <submittedName>
        <fullName evidence="2">Methyltransferase type 11</fullName>
    </submittedName>
</protein>
<dbReference type="GO" id="GO:0032259">
    <property type="term" value="P:methylation"/>
    <property type="evidence" value="ECO:0007669"/>
    <property type="project" value="UniProtKB-KW"/>
</dbReference>
<dbReference type="KEGG" id="app:CAP2UW1_3696"/>
<dbReference type="EMBL" id="CP001715">
    <property type="protein sequence ID" value="ACV36949.1"/>
    <property type="molecule type" value="Genomic_DNA"/>
</dbReference>
<dbReference type="GO" id="GO:0008757">
    <property type="term" value="F:S-adenosylmethionine-dependent methyltransferase activity"/>
    <property type="evidence" value="ECO:0007669"/>
    <property type="project" value="InterPro"/>
</dbReference>
<dbReference type="OrthoDB" id="9796760at2"/>
<dbReference type="InterPro" id="IPR029063">
    <property type="entry name" value="SAM-dependent_MTases_sf"/>
</dbReference>
<dbReference type="InterPro" id="IPR013216">
    <property type="entry name" value="Methyltransf_11"/>
</dbReference>
<keyword evidence="2" id="KW-0489">Methyltransferase</keyword>
<dbReference type="HOGENOM" id="CLU_119382_0_0_4"/>
<dbReference type="SUPFAM" id="SSF53335">
    <property type="entry name" value="S-adenosyl-L-methionine-dependent methyltransferases"/>
    <property type="match status" value="1"/>
</dbReference>
<dbReference type="STRING" id="522306.CAP2UW1_3696"/>
<name>C7RKM9_ACCRE</name>
<keyword evidence="2" id="KW-0808">Transferase</keyword>
<dbReference type="eggNOG" id="COG4627">
    <property type="taxonomic scope" value="Bacteria"/>
</dbReference>
<accession>C7RKM9</accession>
<dbReference type="Gene3D" id="3.40.50.150">
    <property type="entry name" value="Vaccinia Virus protein VP39"/>
    <property type="match status" value="1"/>
</dbReference>
<dbReference type="AlphaFoldDB" id="C7RKM9"/>
<feature type="domain" description="Methyltransferase type 11" evidence="1">
    <location>
        <begin position="39"/>
        <end position="92"/>
    </location>
</feature>
<organism evidence="2">
    <name type="scientific">Accumulibacter regalis</name>
    <dbReference type="NCBI Taxonomy" id="522306"/>
    <lineage>
        <taxon>Bacteria</taxon>
        <taxon>Pseudomonadati</taxon>
        <taxon>Pseudomonadota</taxon>
        <taxon>Betaproteobacteria</taxon>
        <taxon>Candidatus Accumulibacter</taxon>
    </lineage>
</organism>
<sequence length="200" mass="22013">MANFLHVGCGRQRKDRTTAGFNTPAWQECRLDIDRAVQPDIVGTITDMRLVADGSMDALYSSHNIEHLYPHEIPLALREFHRVLCPDGFAVITCPDLQSVAELIAQDKLMEPAYHSPAGPISPLDILYGHRPAVAAGNLWMAHHSGFTLRSLMGAVRESGFASVIGRRRPAPAYALWVIATKTQQPESALRTLAALHFPP</sequence>
<dbReference type="Pfam" id="PF08241">
    <property type="entry name" value="Methyltransf_11"/>
    <property type="match status" value="1"/>
</dbReference>
<proteinExistence type="predicted"/>
<evidence type="ECO:0000313" key="2">
    <source>
        <dbReference type="EMBL" id="ACV36949.1"/>
    </source>
</evidence>
<gene>
    <name evidence="2" type="ordered locus">CAP2UW1_3696</name>
</gene>